<evidence type="ECO:0000313" key="2">
    <source>
        <dbReference type="Proteomes" id="UP000270620"/>
    </source>
</evidence>
<dbReference type="SUPFAM" id="SSF48452">
    <property type="entry name" value="TPR-like"/>
    <property type="match status" value="1"/>
</dbReference>
<proteinExistence type="predicted"/>
<dbReference type="Pfam" id="PF12771">
    <property type="entry name" value="SusD-like_2"/>
    <property type="match status" value="1"/>
</dbReference>
<keyword evidence="2" id="KW-1185">Reference proteome</keyword>
<keyword evidence="1" id="KW-0449">Lipoprotein</keyword>
<dbReference type="InterPro" id="IPR041662">
    <property type="entry name" value="SusD-like_2"/>
</dbReference>
<dbReference type="RefSeq" id="WP_125467066.1">
    <property type="nucleotide sequence ID" value="NZ_RWBG01000001.1"/>
</dbReference>
<evidence type="ECO:0000313" key="1">
    <source>
        <dbReference type="EMBL" id="RSK42077.1"/>
    </source>
</evidence>
<dbReference type="OrthoDB" id="725917at2"/>
<comment type="caution">
    <text evidence="1">The sequence shown here is derived from an EMBL/GenBank/DDBJ whole genome shotgun (WGS) entry which is preliminary data.</text>
</comment>
<dbReference type="Gene3D" id="1.25.40.390">
    <property type="match status" value="1"/>
</dbReference>
<name>A0A3R9NUI5_9FLAO</name>
<sequence>MKRIKNIITVLFVSIGLFSCSDSYLDVNEDPNNPTEVGAELMLPVAQVYSANTQFANRYTNTLGNMLMYNWSQSDGFSWYYDEFEYQVNATFYDRIFDYSYGNTLKQYQALANLEGAENANYVAIAEIMKAFHMQILVDAYGDVPYSEALQRGDNPTPGYDDAETIYDDLIVKLTNAIAMINNADETAVIPGEDDIMFGGNMTSWKQFANTVKLRILVRQSGMASKQAYITTEMNAIMNEGSGFITNNVAVNPGYLNEEGKQSPFYAAYGLTVAGETQNNGQATCASDYVVQKLINFNDPRIDRLYTLPVEPLTIGHVGIPQGVLNYPADDSWEPEHVSLLGPGVLSSPQQDATIFTLDEALFLQAEAAQRNLMTGDAQSLYESAITASFNFLGAGDASAYYSQSIENVGWNASSDKIEAIITQKWIALNGTNGFESWIEYNRTGFPSDVPVSMLATTPDRPVRLAYPNSEVTSNSGNLPNQPDVFNTKIFWAN</sequence>
<reference evidence="1 2" key="1">
    <citation type="submission" date="2018-12" db="EMBL/GenBank/DDBJ databases">
        <title>Mangrovimonas spongiae sp. nov., a novel member of the genus Mangrovimonas isolated from marine sponge.</title>
        <authorList>
            <person name="Zhuang L."/>
            <person name="Luo L."/>
        </authorList>
    </citation>
    <scope>NUCLEOTIDE SEQUENCE [LARGE SCALE GENOMIC DNA]</scope>
    <source>
        <strain evidence="1 2">HN-E26</strain>
    </source>
</reference>
<dbReference type="EMBL" id="RWBG01000001">
    <property type="protein sequence ID" value="RSK42077.1"/>
    <property type="molecule type" value="Genomic_DNA"/>
</dbReference>
<organism evidence="1 2">
    <name type="scientific">Mangrovimonas spongiae</name>
    <dbReference type="NCBI Taxonomy" id="2494697"/>
    <lineage>
        <taxon>Bacteria</taxon>
        <taxon>Pseudomonadati</taxon>
        <taxon>Bacteroidota</taxon>
        <taxon>Flavobacteriia</taxon>
        <taxon>Flavobacteriales</taxon>
        <taxon>Flavobacteriaceae</taxon>
        <taxon>Mangrovimonas</taxon>
    </lineage>
</organism>
<dbReference type="PROSITE" id="PS51257">
    <property type="entry name" value="PROKAR_LIPOPROTEIN"/>
    <property type="match status" value="1"/>
</dbReference>
<protein>
    <submittedName>
        <fullName evidence="1">SusD/RagB family nutrient-binding outer membrane lipoprotein</fullName>
    </submittedName>
</protein>
<dbReference type="InterPro" id="IPR011990">
    <property type="entry name" value="TPR-like_helical_dom_sf"/>
</dbReference>
<gene>
    <name evidence="1" type="ORF">EJA19_04125</name>
</gene>
<dbReference type="Proteomes" id="UP000270620">
    <property type="component" value="Unassembled WGS sequence"/>
</dbReference>
<dbReference type="AlphaFoldDB" id="A0A3R9NUI5"/>
<accession>A0A3R9NUI5</accession>